<organism evidence="2 3">
    <name type="scientific">Litorivivens lipolytica</name>
    <dbReference type="NCBI Taxonomy" id="1524264"/>
    <lineage>
        <taxon>Bacteria</taxon>
        <taxon>Pseudomonadati</taxon>
        <taxon>Pseudomonadota</taxon>
        <taxon>Gammaproteobacteria</taxon>
        <taxon>Litorivivens</taxon>
    </lineage>
</organism>
<feature type="domain" description="Lipocalin-like" evidence="1">
    <location>
        <begin position="9"/>
        <end position="140"/>
    </location>
</feature>
<evidence type="ECO:0000259" key="1">
    <source>
        <dbReference type="Pfam" id="PF13924"/>
    </source>
</evidence>
<dbReference type="EMBL" id="JACHWY010000001">
    <property type="protein sequence ID" value="MBB3047011.1"/>
    <property type="molecule type" value="Genomic_DNA"/>
</dbReference>
<dbReference type="Pfam" id="PF13924">
    <property type="entry name" value="Lipocalin_5"/>
    <property type="match status" value="1"/>
</dbReference>
<dbReference type="InterPro" id="IPR024311">
    <property type="entry name" value="Lipocalin-like"/>
</dbReference>
<sequence>MIRIDHSIVGGWELLSWTITLGEKTSYPFGEQPAGRILYTSDGQMSATIARSGRSLLSHPVPAKAPEREKLAAFDSYFSYGGAFYIDGDEVVHRVELSLNPNFVGSEQRRRMTFDGVFLTLSADEDTERGMKHHAIRWKKVGH</sequence>
<dbReference type="RefSeq" id="WP_183409659.1">
    <property type="nucleotide sequence ID" value="NZ_JACHWY010000001.1"/>
</dbReference>
<accession>A0A7W4Z6L2</accession>
<comment type="caution">
    <text evidence="2">The sequence shown here is derived from an EMBL/GenBank/DDBJ whole genome shotgun (WGS) entry which is preliminary data.</text>
</comment>
<gene>
    <name evidence="2" type="ORF">FHR99_001247</name>
</gene>
<name>A0A7W4Z6L2_9GAMM</name>
<proteinExistence type="predicted"/>
<protein>
    <recommendedName>
        <fullName evidence="1">Lipocalin-like domain-containing protein</fullName>
    </recommendedName>
</protein>
<dbReference type="AlphaFoldDB" id="A0A7W4Z6L2"/>
<reference evidence="2 3" key="1">
    <citation type="submission" date="2020-08" db="EMBL/GenBank/DDBJ databases">
        <title>Genomic Encyclopedia of Type Strains, Phase III (KMG-III): the genomes of soil and plant-associated and newly described type strains.</title>
        <authorList>
            <person name="Whitman W."/>
        </authorList>
    </citation>
    <scope>NUCLEOTIDE SEQUENCE [LARGE SCALE GENOMIC DNA]</scope>
    <source>
        <strain evidence="2 3">CECT 8654</strain>
    </source>
</reference>
<evidence type="ECO:0000313" key="3">
    <source>
        <dbReference type="Proteomes" id="UP000537130"/>
    </source>
</evidence>
<dbReference type="Proteomes" id="UP000537130">
    <property type="component" value="Unassembled WGS sequence"/>
</dbReference>
<keyword evidence="3" id="KW-1185">Reference proteome</keyword>
<evidence type="ECO:0000313" key="2">
    <source>
        <dbReference type="EMBL" id="MBB3047011.1"/>
    </source>
</evidence>